<keyword evidence="3" id="KW-1185">Reference proteome</keyword>
<comment type="caution">
    <text evidence="2">The sequence shown here is derived from an EMBL/GenBank/DDBJ whole genome shotgun (WGS) entry which is preliminary data.</text>
</comment>
<keyword evidence="1" id="KW-0472">Membrane</keyword>
<keyword evidence="1" id="KW-1133">Transmembrane helix</keyword>
<reference evidence="2 3" key="1">
    <citation type="submission" date="2024-04" db="EMBL/GenBank/DDBJ databases">
        <title>Symmetric and asymmetric DNA N6-adenine methylation regulates different biological responses in Mucorales.</title>
        <authorList>
            <consortium name="Lawrence Berkeley National Laboratory"/>
            <person name="Lax C."/>
            <person name="Mondo S.J."/>
            <person name="Osorio-Concepcion M."/>
            <person name="Muszewska A."/>
            <person name="Corrochano-Luque M."/>
            <person name="Gutierrez G."/>
            <person name="Riley R."/>
            <person name="Lipzen A."/>
            <person name="Guo J."/>
            <person name="Hundley H."/>
            <person name="Amirebrahimi M."/>
            <person name="Ng V."/>
            <person name="Lorenzo-Gutierrez D."/>
            <person name="Binder U."/>
            <person name="Yang J."/>
            <person name="Song Y."/>
            <person name="Canovas D."/>
            <person name="Navarro E."/>
            <person name="Freitag M."/>
            <person name="Gabaldon T."/>
            <person name="Grigoriev I.V."/>
            <person name="Corrochano L.M."/>
            <person name="Nicolas F.E."/>
            <person name="Garre V."/>
        </authorList>
    </citation>
    <scope>NUCLEOTIDE SEQUENCE [LARGE SCALE GENOMIC DNA]</scope>
    <source>
        <strain evidence="2 3">L51</strain>
    </source>
</reference>
<organism evidence="2 3">
    <name type="scientific">Phycomyces blakesleeanus</name>
    <dbReference type="NCBI Taxonomy" id="4837"/>
    <lineage>
        <taxon>Eukaryota</taxon>
        <taxon>Fungi</taxon>
        <taxon>Fungi incertae sedis</taxon>
        <taxon>Mucoromycota</taxon>
        <taxon>Mucoromycotina</taxon>
        <taxon>Mucoromycetes</taxon>
        <taxon>Mucorales</taxon>
        <taxon>Phycomycetaceae</taxon>
        <taxon>Phycomyces</taxon>
    </lineage>
</organism>
<feature type="transmembrane region" description="Helical" evidence="1">
    <location>
        <begin position="49"/>
        <end position="65"/>
    </location>
</feature>
<keyword evidence="1" id="KW-0812">Transmembrane</keyword>
<evidence type="ECO:0000313" key="3">
    <source>
        <dbReference type="Proteomes" id="UP001448207"/>
    </source>
</evidence>
<proteinExistence type="predicted"/>
<accession>A0ABR3AXS2</accession>
<dbReference type="EMBL" id="JBCLYO010000011">
    <property type="protein sequence ID" value="KAL0085213.1"/>
    <property type="molecule type" value="Genomic_DNA"/>
</dbReference>
<evidence type="ECO:0000313" key="2">
    <source>
        <dbReference type="EMBL" id="KAL0085213.1"/>
    </source>
</evidence>
<gene>
    <name evidence="2" type="ORF">J3Q64DRAFT_1746103</name>
</gene>
<evidence type="ECO:0000256" key="1">
    <source>
        <dbReference type="SAM" id="Phobius"/>
    </source>
</evidence>
<name>A0ABR3AXS2_PHYBL</name>
<sequence>KKIFVLHIPTVIIAITITTVKLISFSFSFSPPEIKDYYFFKTKNKKSPPSHFFPTIEMTWTSLIFKKKKIKSNRIESNQMVLMYCFFVCFFFFTKHFNCSSFPLFIYLYLCLSISIF</sequence>
<dbReference type="Proteomes" id="UP001448207">
    <property type="component" value="Unassembled WGS sequence"/>
</dbReference>
<feature type="transmembrane region" description="Helical" evidence="1">
    <location>
        <begin position="7"/>
        <end position="29"/>
    </location>
</feature>
<feature type="non-terminal residue" evidence="2">
    <location>
        <position position="1"/>
    </location>
</feature>
<protein>
    <submittedName>
        <fullName evidence="2">Uncharacterized protein</fullName>
    </submittedName>
</protein>